<accession>A0ABZ2B1N4</accession>
<gene>
    <name evidence="13" type="ORF">IAS62_005935</name>
</gene>
<keyword evidence="6" id="KW-0560">Oxidoreductase</keyword>
<proteinExistence type="predicted"/>
<dbReference type="PANTHER" id="PTHR23289:SF2">
    <property type="entry name" value="CYTOCHROME C OXIDASE ASSEMBLY PROTEIN COX15 HOMOLOG"/>
    <property type="match status" value="1"/>
</dbReference>
<keyword evidence="7" id="KW-0408">Iron</keyword>
<feature type="transmembrane region" description="Helical" evidence="12">
    <location>
        <begin position="88"/>
        <end position="106"/>
    </location>
</feature>
<comment type="subcellular location">
    <subcellularLocation>
        <location evidence="2">Membrane</location>
        <topology evidence="2">Multi-pass membrane protein</topology>
    </subcellularLocation>
</comment>
<keyword evidence="5 12" id="KW-1133">Transmembrane helix</keyword>
<evidence type="ECO:0000256" key="1">
    <source>
        <dbReference type="ARBA" id="ARBA00001970"/>
    </source>
</evidence>
<evidence type="ECO:0000256" key="2">
    <source>
        <dbReference type="ARBA" id="ARBA00004141"/>
    </source>
</evidence>
<dbReference type="RefSeq" id="XP_064723806.1">
    <property type="nucleotide sequence ID" value="XM_064867734.1"/>
</dbReference>
<dbReference type="InterPro" id="IPR023754">
    <property type="entry name" value="HemeA_Synthase_type2"/>
</dbReference>
<dbReference type="Pfam" id="PF02628">
    <property type="entry name" value="COX15-CtaA"/>
    <property type="match status" value="1"/>
</dbReference>
<evidence type="ECO:0000256" key="11">
    <source>
        <dbReference type="ARBA" id="ARBA00048044"/>
    </source>
</evidence>
<evidence type="ECO:0000256" key="4">
    <source>
        <dbReference type="ARBA" id="ARBA00022723"/>
    </source>
</evidence>
<dbReference type="EMBL" id="CP143816">
    <property type="protein sequence ID" value="WVO24567.1"/>
    <property type="molecule type" value="Genomic_DNA"/>
</dbReference>
<comment type="pathway">
    <text evidence="10">Porphyrin-containing compound metabolism; heme A biosynthesis; heme A from heme O: step 1/1.</text>
</comment>
<keyword evidence="9 12" id="KW-0472">Membrane</keyword>
<feature type="transmembrane region" description="Helical" evidence="12">
    <location>
        <begin position="378"/>
        <end position="401"/>
    </location>
</feature>
<keyword evidence="14" id="KW-1185">Reference proteome</keyword>
<evidence type="ECO:0000256" key="9">
    <source>
        <dbReference type="ARBA" id="ARBA00023136"/>
    </source>
</evidence>
<evidence type="ECO:0000256" key="12">
    <source>
        <dbReference type="SAM" id="Phobius"/>
    </source>
</evidence>
<reference evidence="13 14" key="1">
    <citation type="submission" date="2024-01" db="EMBL/GenBank/DDBJ databases">
        <title>Comparative genomics of Cryptococcus and Kwoniella reveals pathogenesis evolution and contrasting modes of karyotype evolution via chromosome fusion or intercentromeric recombination.</title>
        <authorList>
            <person name="Coelho M.A."/>
            <person name="David-Palma M."/>
            <person name="Shea T."/>
            <person name="Bowers K."/>
            <person name="McGinley-Smith S."/>
            <person name="Mohammad A.W."/>
            <person name="Gnirke A."/>
            <person name="Yurkov A.M."/>
            <person name="Nowrousian M."/>
            <person name="Sun S."/>
            <person name="Cuomo C.A."/>
            <person name="Heitman J."/>
        </authorList>
    </citation>
    <scope>NUCLEOTIDE SEQUENCE [LARGE SCALE GENOMIC DNA]</scope>
    <source>
        <strain evidence="13 14">7685027</strain>
    </source>
</reference>
<evidence type="ECO:0008006" key="15">
    <source>
        <dbReference type="Google" id="ProtNLM"/>
    </source>
</evidence>
<comment type="cofactor">
    <cofactor evidence="1">
        <name>heme b</name>
        <dbReference type="ChEBI" id="CHEBI:60344"/>
    </cofactor>
</comment>
<evidence type="ECO:0000256" key="5">
    <source>
        <dbReference type="ARBA" id="ARBA00022989"/>
    </source>
</evidence>
<evidence type="ECO:0000256" key="7">
    <source>
        <dbReference type="ARBA" id="ARBA00023004"/>
    </source>
</evidence>
<evidence type="ECO:0000256" key="8">
    <source>
        <dbReference type="ARBA" id="ARBA00023133"/>
    </source>
</evidence>
<keyword evidence="3 12" id="KW-0812">Transmembrane</keyword>
<evidence type="ECO:0000313" key="13">
    <source>
        <dbReference type="EMBL" id="WVO24567.1"/>
    </source>
</evidence>
<evidence type="ECO:0000256" key="6">
    <source>
        <dbReference type="ARBA" id="ARBA00023002"/>
    </source>
</evidence>
<dbReference type="GeneID" id="89992704"/>
<dbReference type="InterPro" id="IPR003780">
    <property type="entry name" value="COX15/CtaA_fam"/>
</dbReference>
<protein>
    <recommendedName>
        <fullName evidence="15">Cytochrome c oxidase assembly protein subunit 15</fullName>
    </recommendedName>
</protein>
<feature type="transmembrane region" description="Helical" evidence="12">
    <location>
        <begin position="227"/>
        <end position="250"/>
    </location>
</feature>
<dbReference type="Proteomes" id="UP001432216">
    <property type="component" value="Chromosome 11"/>
</dbReference>
<organism evidence="13 14">
    <name type="scientific">Cryptococcus decagattii</name>
    <dbReference type="NCBI Taxonomy" id="1859122"/>
    <lineage>
        <taxon>Eukaryota</taxon>
        <taxon>Fungi</taxon>
        <taxon>Dikarya</taxon>
        <taxon>Basidiomycota</taxon>
        <taxon>Agaricomycotina</taxon>
        <taxon>Tremellomycetes</taxon>
        <taxon>Tremellales</taxon>
        <taxon>Cryptococcaceae</taxon>
        <taxon>Cryptococcus</taxon>
        <taxon>Cryptococcus gattii species complex</taxon>
    </lineage>
</organism>
<keyword evidence="8" id="KW-0350">Heme biosynthesis</keyword>
<feature type="transmembrane region" description="Helical" evidence="12">
    <location>
        <begin position="282"/>
        <end position="304"/>
    </location>
</feature>
<keyword evidence="4" id="KW-0479">Metal-binding</keyword>
<sequence length="440" mass="48338">MLTTSLRRAILTSIRAELSNAPIAPRAFSTASLAFTRPTPRPIRLPYFTPCTRSSFFFPSHTFKFPRSLSTDVPKKQVHSDIPKSLPYWLYGCSAVVFGIIVIGGLTRLTESGLSIVEWNPITGILPPITKEDWDTEWEKYKVSPEGIMMNANISRDEFKKIFYMEWGHRLAGRALGIGCLPRPLPTKLLLIGLGIGFQGVLGWWMVKSGLDEQIITDNSVPRVSQYRLAAHYSAAVALYLGMLSTAIGIQRDMKLAKNPAIVSALNVPAVKKFRGLIHLSGMMVALTAVTGAFVAGLDAGLVYNEFPMMGDGLVPPKDELFDQRYARSGSDKIWRNMLENPVTAQFDHRVLATTTVTILCTLPFAARRLAFPAARRLAALTTAAAVTQVTLGISTLLYLVPIPLASMHQTGSVVLLTCIMALGGVLRKPSKMIRYMRGV</sequence>
<evidence type="ECO:0000313" key="14">
    <source>
        <dbReference type="Proteomes" id="UP001432216"/>
    </source>
</evidence>
<feature type="transmembrane region" description="Helical" evidence="12">
    <location>
        <begin position="407"/>
        <end position="427"/>
    </location>
</feature>
<evidence type="ECO:0000256" key="3">
    <source>
        <dbReference type="ARBA" id="ARBA00022692"/>
    </source>
</evidence>
<dbReference type="PANTHER" id="PTHR23289">
    <property type="entry name" value="CYTOCHROME C OXIDASE ASSEMBLY PROTEIN COX15"/>
    <property type="match status" value="1"/>
</dbReference>
<feature type="transmembrane region" description="Helical" evidence="12">
    <location>
        <begin position="189"/>
        <end position="207"/>
    </location>
</feature>
<name>A0ABZ2B1N4_9TREE</name>
<evidence type="ECO:0000256" key="10">
    <source>
        <dbReference type="ARBA" id="ARBA00044501"/>
    </source>
</evidence>
<comment type="catalytic activity">
    <reaction evidence="11">
        <text>Fe(II)-heme o + 2 A + H2O = Fe(II)-heme a + 2 AH2</text>
        <dbReference type="Rhea" id="RHEA:63388"/>
        <dbReference type="ChEBI" id="CHEBI:13193"/>
        <dbReference type="ChEBI" id="CHEBI:15377"/>
        <dbReference type="ChEBI" id="CHEBI:17499"/>
        <dbReference type="ChEBI" id="CHEBI:60530"/>
        <dbReference type="ChEBI" id="CHEBI:61715"/>
        <dbReference type="EC" id="1.17.99.9"/>
    </reaction>
    <physiologicalReaction direction="left-to-right" evidence="11">
        <dbReference type="Rhea" id="RHEA:63389"/>
    </physiologicalReaction>
</comment>